<feature type="transmembrane region" description="Helical" evidence="1">
    <location>
        <begin position="49"/>
        <end position="72"/>
    </location>
</feature>
<feature type="transmembrane region" description="Helical" evidence="1">
    <location>
        <begin position="199"/>
        <end position="219"/>
    </location>
</feature>
<name>A0ABS6FZ60_9FIRM</name>
<feature type="transmembrane region" description="Helical" evidence="1">
    <location>
        <begin position="125"/>
        <end position="146"/>
    </location>
</feature>
<organism evidence="2 3">
    <name type="scientific">Alkaliphilus flagellatus</name>
    <dbReference type="NCBI Taxonomy" id="2841507"/>
    <lineage>
        <taxon>Bacteria</taxon>
        <taxon>Bacillati</taxon>
        <taxon>Bacillota</taxon>
        <taxon>Clostridia</taxon>
        <taxon>Peptostreptococcales</taxon>
        <taxon>Natronincolaceae</taxon>
        <taxon>Alkaliphilus</taxon>
    </lineage>
</organism>
<protein>
    <submittedName>
        <fullName evidence="2">YeeE/YedE family protein</fullName>
    </submittedName>
</protein>
<keyword evidence="1" id="KW-0472">Membrane</keyword>
<evidence type="ECO:0000256" key="1">
    <source>
        <dbReference type="SAM" id="Phobius"/>
    </source>
</evidence>
<evidence type="ECO:0000313" key="3">
    <source>
        <dbReference type="Proteomes" id="UP000779508"/>
    </source>
</evidence>
<dbReference type="EMBL" id="JAHLQK010000001">
    <property type="protein sequence ID" value="MBU5675533.1"/>
    <property type="molecule type" value="Genomic_DNA"/>
</dbReference>
<accession>A0ABS6FZ60</accession>
<feature type="transmembrane region" description="Helical" evidence="1">
    <location>
        <begin position="24"/>
        <end position="43"/>
    </location>
</feature>
<reference evidence="2 3" key="1">
    <citation type="submission" date="2021-06" db="EMBL/GenBank/DDBJ databases">
        <authorList>
            <person name="Sun Q."/>
            <person name="Li D."/>
        </authorList>
    </citation>
    <scope>NUCLEOTIDE SEQUENCE [LARGE SCALE GENOMIC DNA]</scope>
    <source>
        <strain evidence="2 3">MSJ-5</strain>
    </source>
</reference>
<evidence type="ECO:0000313" key="2">
    <source>
        <dbReference type="EMBL" id="MBU5675533.1"/>
    </source>
</evidence>
<gene>
    <name evidence="2" type="ORF">KQI88_03785</name>
</gene>
<keyword evidence="1" id="KW-1133">Transmembrane helix</keyword>
<comment type="caution">
    <text evidence="2">The sequence shown here is derived from an EMBL/GenBank/DDBJ whole genome shotgun (WGS) entry which is preliminary data.</text>
</comment>
<keyword evidence="3" id="KW-1185">Reference proteome</keyword>
<proteinExistence type="predicted"/>
<dbReference type="InterPro" id="IPR007272">
    <property type="entry name" value="Sulf_transp_TsuA/YedE"/>
</dbReference>
<keyword evidence="1" id="KW-0812">Transmembrane</keyword>
<dbReference type="Pfam" id="PF04143">
    <property type="entry name" value="Sulf_transp"/>
    <property type="match status" value="1"/>
</dbReference>
<dbReference type="Proteomes" id="UP000779508">
    <property type="component" value="Unassembled WGS sequence"/>
</dbReference>
<feature type="transmembrane region" description="Helical" evidence="1">
    <location>
        <begin position="84"/>
        <end position="105"/>
    </location>
</feature>
<sequence length="232" mass="26023">MTSSRIEELKRQRQAEIHPKKSQLPYFFFVAFISFIICCYFFNTNTTYSIVWTIGILIGITMQRSRFCFAASFRDPIMVGTTSLFRAVIIGLMISTIGFSIFQYITIGNVQNYSITEVPGQIYPVGFHTILGAILFGIGMVIAGGCASGTLIRIGEGYIMQVVVLIGFVIGATLGGSHFEFWDKLFISSSKTIYIPKHIGFIPALIIQIAVLTMLYWLANWYDKQNNIMADL</sequence>
<feature type="transmembrane region" description="Helical" evidence="1">
    <location>
        <begin position="158"/>
        <end position="179"/>
    </location>
</feature>
<dbReference type="RefSeq" id="WP_216415003.1">
    <property type="nucleotide sequence ID" value="NZ_JAHLQK010000001.1"/>
</dbReference>